<keyword evidence="2" id="KW-1185">Reference proteome</keyword>
<dbReference type="Proteomes" id="UP000752696">
    <property type="component" value="Unassembled WGS sequence"/>
</dbReference>
<sequence>EQLNFSKAGPGDRAGQHRRFRDAWVKRFFASPRVPCSLIKYE</sequence>
<proteinExistence type="predicted"/>
<evidence type="ECO:0000313" key="2">
    <source>
        <dbReference type="Proteomes" id="UP000752696"/>
    </source>
</evidence>
<evidence type="ECO:0000313" key="1">
    <source>
        <dbReference type="EMBL" id="CAD1470546.1"/>
    </source>
</evidence>
<reference evidence="1" key="1">
    <citation type="submission" date="2020-07" db="EMBL/GenBank/DDBJ databases">
        <authorList>
            <person name="Nazaruddin N."/>
        </authorList>
    </citation>
    <scope>NUCLEOTIDE SEQUENCE</scope>
</reference>
<accession>A0A6V7GXT8</accession>
<protein>
    <submittedName>
        <fullName evidence="1">Uncharacterized protein</fullName>
    </submittedName>
</protein>
<feature type="non-terminal residue" evidence="1">
    <location>
        <position position="1"/>
    </location>
</feature>
<dbReference type="AlphaFoldDB" id="A0A6V7GXT8"/>
<gene>
    <name evidence="1" type="ORF">MHI_LOCUS189691</name>
</gene>
<organism evidence="1 2">
    <name type="scientific">Heterotrigona itama</name>
    <dbReference type="NCBI Taxonomy" id="395501"/>
    <lineage>
        <taxon>Eukaryota</taxon>
        <taxon>Metazoa</taxon>
        <taxon>Ecdysozoa</taxon>
        <taxon>Arthropoda</taxon>
        <taxon>Hexapoda</taxon>
        <taxon>Insecta</taxon>
        <taxon>Pterygota</taxon>
        <taxon>Neoptera</taxon>
        <taxon>Endopterygota</taxon>
        <taxon>Hymenoptera</taxon>
        <taxon>Apocrita</taxon>
        <taxon>Aculeata</taxon>
        <taxon>Apoidea</taxon>
        <taxon>Anthophila</taxon>
        <taxon>Apidae</taxon>
        <taxon>Heterotrigona</taxon>
    </lineage>
</organism>
<comment type="caution">
    <text evidence="1">The sequence shown here is derived from an EMBL/GenBank/DDBJ whole genome shotgun (WGS) entry which is preliminary data.</text>
</comment>
<name>A0A6V7GXT8_9HYME</name>
<dbReference type="EMBL" id="CAJDYZ010003819">
    <property type="protein sequence ID" value="CAD1470546.1"/>
    <property type="molecule type" value="Genomic_DNA"/>
</dbReference>